<dbReference type="OMA" id="ANECAFD"/>
<sequence>MLLSAAESHEVLEQVVFVVAGAATSLSSAAAAPQTLTFQTPRPRAVKIDAPKFDGADGDKLIHCLLAVERRAKAQLIDSNEQMVSYAISNLRGRASEWAFSTLLANECAFDTWDIFRARITAMYQPPNNEVLLQGRFFFLRQGKLSLERYIQEMRSLEDTISRSATLQGSPSLALEIRRETTNRRAVTTLIEVADPLRQERETEHLSRSVPLLLRQTLVGVADY</sequence>
<dbReference type="InParanoid" id="K3WQZ9"/>
<organism evidence="2 3">
    <name type="scientific">Globisporangium ultimum (strain ATCC 200006 / CBS 805.95 / DAOM BR144)</name>
    <name type="common">Pythium ultimum</name>
    <dbReference type="NCBI Taxonomy" id="431595"/>
    <lineage>
        <taxon>Eukaryota</taxon>
        <taxon>Sar</taxon>
        <taxon>Stramenopiles</taxon>
        <taxon>Oomycota</taxon>
        <taxon>Peronosporomycetes</taxon>
        <taxon>Pythiales</taxon>
        <taxon>Pythiaceae</taxon>
        <taxon>Globisporangium</taxon>
    </lineage>
</organism>
<evidence type="ECO:0000259" key="1">
    <source>
        <dbReference type="Pfam" id="PF03732"/>
    </source>
</evidence>
<accession>K3WQZ9</accession>
<dbReference type="Pfam" id="PF03732">
    <property type="entry name" value="Retrotrans_gag"/>
    <property type="match status" value="1"/>
</dbReference>
<dbReference type="eggNOG" id="ENOG502SPRV">
    <property type="taxonomic scope" value="Eukaryota"/>
</dbReference>
<dbReference type="EnsemblProtists" id="PYU1_T007393">
    <property type="protein sequence ID" value="PYU1_T007393"/>
    <property type="gene ID" value="PYU1_G007377"/>
</dbReference>
<feature type="domain" description="Retrotransposon gag" evidence="1">
    <location>
        <begin position="86"/>
        <end position="163"/>
    </location>
</feature>
<evidence type="ECO:0000313" key="2">
    <source>
        <dbReference type="EnsemblProtists" id="PYU1_T007393"/>
    </source>
</evidence>
<dbReference type="Proteomes" id="UP000019132">
    <property type="component" value="Unassembled WGS sequence"/>
</dbReference>
<dbReference type="VEuPathDB" id="FungiDB:PYU1_G007377"/>
<name>K3WQZ9_GLOUD</name>
<dbReference type="EMBL" id="GL376629">
    <property type="status" value="NOT_ANNOTATED_CDS"/>
    <property type="molecule type" value="Genomic_DNA"/>
</dbReference>
<proteinExistence type="predicted"/>
<reference evidence="3" key="2">
    <citation type="submission" date="2010-04" db="EMBL/GenBank/DDBJ databases">
        <authorList>
            <person name="Buell R."/>
            <person name="Hamilton J."/>
            <person name="Hostetler J."/>
        </authorList>
    </citation>
    <scope>NUCLEOTIDE SEQUENCE [LARGE SCALE GENOMIC DNA]</scope>
    <source>
        <strain evidence="3">DAOM:BR144</strain>
    </source>
</reference>
<keyword evidence="3" id="KW-1185">Reference proteome</keyword>
<dbReference type="AlphaFoldDB" id="K3WQZ9"/>
<reference evidence="3" key="1">
    <citation type="journal article" date="2010" name="Genome Biol.">
        <title>Genome sequence of the necrotrophic plant pathogen Pythium ultimum reveals original pathogenicity mechanisms and effector repertoire.</title>
        <authorList>
            <person name="Levesque C.A."/>
            <person name="Brouwer H."/>
            <person name="Cano L."/>
            <person name="Hamilton J.P."/>
            <person name="Holt C."/>
            <person name="Huitema E."/>
            <person name="Raffaele S."/>
            <person name="Robideau G.P."/>
            <person name="Thines M."/>
            <person name="Win J."/>
            <person name="Zerillo M.M."/>
            <person name="Beakes G.W."/>
            <person name="Boore J.L."/>
            <person name="Busam D."/>
            <person name="Dumas B."/>
            <person name="Ferriera S."/>
            <person name="Fuerstenberg S.I."/>
            <person name="Gachon C.M."/>
            <person name="Gaulin E."/>
            <person name="Govers F."/>
            <person name="Grenville-Briggs L."/>
            <person name="Horner N."/>
            <person name="Hostetler J."/>
            <person name="Jiang R.H."/>
            <person name="Johnson J."/>
            <person name="Krajaejun T."/>
            <person name="Lin H."/>
            <person name="Meijer H.J."/>
            <person name="Moore B."/>
            <person name="Morris P."/>
            <person name="Phuntmart V."/>
            <person name="Puiu D."/>
            <person name="Shetty J."/>
            <person name="Stajich J.E."/>
            <person name="Tripathy S."/>
            <person name="Wawra S."/>
            <person name="van West P."/>
            <person name="Whitty B.R."/>
            <person name="Coutinho P.M."/>
            <person name="Henrissat B."/>
            <person name="Martin F."/>
            <person name="Thomas P.D."/>
            <person name="Tyler B.M."/>
            <person name="De Vries R.P."/>
            <person name="Kamoun S."/>
            <person name="Yandell M."/>
            <person name="Tisserat N."/>
            <person name="Buell C.R."/>
        </authorList>
    </citation>
    <scope>NUCLEOTIDE SEQUENCE</scope>
    <source>
        <strain evidence="3">DAOM:BR144</strain>
    </source>
</reference>
<evidence type="ECO:0000313" key="3">
    <source>
        <dbReference type="Proteomes" id="UP000019132"/>
    </source>
</evidence>
<dbReference type="InterPro" id="IPR005162">
    <property type="entry name" value="Retrotrans_gag_dom"/>
</dbReference>
<protein>
    <recommendedName>
        <fullName evidence="1">Retrotransposon gag domain-containing protein</fullName>
    </recommendedName>
</protein>
<dbReference type="HOGENOM" id="CLU_1237207_0_0_1"/>
<reference evidence="2" key="3">
    <citation type="submission" date="2015-02" db="UniProtKB">
        <authorList>
            <consortium name="EnsemblProtists"/>
        </authorList>
    </citation>
    <scope>IDENTIFICATION</scope>
    <source>
        <strain evidence="2">DAOM BR144</strain>
    </source>
</reference>